<name>A0ACB9KUL0_BAUVA</name>
<evidence type="ECO:0000313" key="2">
    <source>
        <dbReference type="Proteomes" id="UP000828941"/>
    </source>
</evidence>
<evidence type="ECO:0000313" key="1">
    <source>
        <dbReference type="EMBL" id="KAI4301011.1"/>
    </source>
</evidence>
<comment type="caution">
    <text evidence="1">The sequence shown here is derived from an EMBL/GenBank/DDBJ whole genome shotgun (WGS) entry which is preliminary data.</text>
</comment>
<reference evidence="1 2" key="1">
    <citation type="journal article" date="2022" name="DNA Res.">
        <title>Chromosomal-level genome assembly of the orchid tree Bauhinia variegata (Leguminosae; Cercidoideae) supports the allotetraploid origin hypothesis of Bauhinia.</title>
        <authorList>
            <person name="Zhong Y."/>
            <person name="Chen Y."/>
            <person name="Zheng D."/>
            <person name="Pang J."/>
            <person name="Liu Y."/>
            <person name="Luo S."/>
            <person name="Meng S."/>
            <person name="Qian L."/>
            <person name="Wei D."/>
            <person name="Dai S."/>
            <person name="Zhou R."/>
        </authorList>
    </citation>
    <scope>NUCLEOTIDE SEQUENCE [LARGE SCALE GENOMIC DNA]</scope>
    <source>
        <strain evidence="1">BV-YZ2020</strain>
    </source>
</reference>
<keyword evidence="2" id="KW-1185">Reference proteome</keyword>
<gene>
    <name evidence="1" type="ORF">L6164_034329</name>
</gene>
<proteinExistence type="predicted"/>
<dbReference type="EMBL" id="CM039438">
    <property type="protein sequence ID" value="KAI4301011.1"/>
    <property type="molecule type" value="Genomic_DNA"/>
</dbReference>
<sequence>MEQKALLRVVVVILLGLSYVAFAAAVPATRSLKSRKVDASVQDLLVKEDLDLKTIEDVLELGTQDRIVEGRMMMMNIADYPRTGPNPAHTPPKSPGKA</sequence>
<protein>
    <submittedName>
        <fullName evidence="1">Uncharacterized protein</fullName>
    </submittedName>
</protein>
<organism evidence="1 2">
    <name type="scientific">Bauhinia variegata</name>
    <name type="common">Purple orchid tree</name>
    <name type="synonym">Phanera variegata</name>
    <dbReference type="NCBI Taxonomy" id="167791"/>
    <lineage>
        <taxon>Eukaryota</taxon>
        <taxon>Viridiplantae</taxon>
        <taxon>Streptophyta</taxon>
        <taxon>Embryophyta</taxon>
        <taxon>Tracheophyta</taxon>
        <taxon>Spermatophyta</taxon>
        <taxon>Magnoliopsida</taxon>
        <taxon>eudicotyledons</taxon>
        <taxon>Gunneridae</taxon>
        <taxon>Pentapetalae</taxon>
        <taxon>rosids</taxon>
        <taxon>fabids</taxon>
        <taxon>Fabales</taxon>
        <taxon>Fabaceae</taxon>
        <taxon>Cercidoideae</taxon>
        <taxon>Cercideae</taxon>
        <taxon>Bauhiniinae</taxon>
        <taxon>Bauhinia</taxon>
    </lineage>
</organism>
<accession>A0ACB9KUL0</accession>
<dbReference type="Proteomes" id="UP000828941">
    <property type="component" value="Chromosome 13"/>
</dbReference>